<dbReference type="InterPro" id="IPR018047">
    <property type="entry name" value="Ammonium_transpt_CS"/>
</dbReference>
<dbReference type="PROSITE" id="PS50885">
    <property type="entry name" value="HAMP"/>
    <property type="match status" value="1"/>
</dbReference>
<keyword evidence="9 12" id="KW-1133">Transmembrane helix</keyword>
<evidence type="ECO:0000256" key="9">
    <source>
        <dbReference type="ARBA" id="ARBA00022989"/>
    </source>
</evidence>
<accession>A0A501PH84</accession>
<dbReference type="Gene3D" id="1.10.287.130">
    <property type="match status" value="1"/>
</dbReference>
<keyword evidence="7 12" id="KW-0812">Transmembrane</keyword>
<proteinExistence type="inferred from homology"/>
<dbReference type="SUPFAM" id="SSF47384">
    <property type="entry name" value="Homodimeric domain of signal transducing histidine kinase"/>
    <property type="match status" value="1"/>
</dbReference>
<dbReference type="InterPro" id="IPR001905">
    <property type="entry name" value="Ammonium_transpt"/>
</dbReference>
<evidence type="ECO:0000256" key="7">
    <source>
        <dbReference type="ARBA" id="ARBA00022692"/>
    </source>
</evidence>
<evidence type="ECO:0000256" key="5">
    <source>
        <dbReference type="ARBA" id="ARBA00022553"/>
    </source>
</evidence>
<protein>
    <recommendedName>
        <fullName evidence="12">Ammonium transporter</fullName>
    </recommendedName>
</protein>
<keyword evidence="18" id="KW-1185">Reference proteome</keyword>
<dbReference type="Pfam" id="PF00909">
    <property type="entry name" value="Ammonium_transp"/>
    <property type="match status" value="1"/>
</dbReference>
<keyword evidence="6" id="KW-0808">Transferase</keyword>
<dbReference type="PROSITE" id="PS01219">
    <property type="entry name" value="AMMONIUM_TRANSP"/>
    <property type="match status" value="1"/>
</dbReference>
<feature type="coiled-coil region" evidence="13">
    <location>
        <begin position="492"/>
        <end position="519"/>
    </location>
</feature>
<dbReference type="PRINTS" id="PR00344">
    <property type="entry name" value="BCTRLSENSOR"/>
</dbReference>
<feature type="signal peptide" evidence="14">
    <location>
        <begin position="1"/>
        <end position="39"/>
    </location>
</feature>
<evidence type="ECO:0000256" key="6">
    <source>
        <dbReference type="ARBA" id="ARBA00022679"/>
    </source>
</evidence>
<evidence type="ECO:0000256" key="3">
    <source>
        <dbReference type="ARBA" id="ARBA00005887"/>
    </source>
</evidence>
<dbReference type="Gene3D" id="3.30.565.10">
    <property type="entry name" value="Histidine kinase-like ATPase, C-terminal domain"/>
    <property type="match status" value="1"/>
</dbReference>
<evidence type="ECO:0000313" key="17">
    <source>
        <dbReference type="EMBL" id="TPD59820.1"/>
    </source>
</evidence>
<dbReference type="SUPFAM" id="SSF111352">
    <property type="entry name" value="Ammonium transporter"/>
    <property type="match status" value="1"/>
</dbReference>
<evidence type="ECO:0000256" key="11">
    <source>
        <dbReference type="ARBA" id="ARBA00023177"/>
    </source>
</evidence>
<feature type="domain" description="Histidine kinase" evidence="15">
    <location>
        <begin position="525"/>
        <end position="746"/>
    </location>
</feature>
<dbReference type="PANTHER" id="PTHR11730:SF6">
    <property type="entry name" value="AMMONIUM TRANSPORTER"/>
    <property type="match status" value="1"/>
</dbReference>
<dbReference type="InterPro" id="IPR036097">
    <property type="entry name" value="HisK_dim/P_sf"/>
</dbReference>
<keyword evidence="4 12" id="KW-0813">Transport</keyword>
<evidence type="ECO:0000259" key="15">
    <source>
        <dbReference type="PROSITE" id="PS50109"/>
    </source>
</evidence>
<dbReference type="InterPro" id="IPR003660">
    <property type="entry name" value="HAMP_dom"/>
</dbReference>
<evidence type="ECO:0000256" key="10">
    <source>
        <dbReference type="ARBA" id="ARBA00023136"/>
    </source>
</evidence>
<dbReference type="GO" id="GO:0005886">
    <property type="term" value="C:plasma membrane"/>
    <property type="evidence" value="ECO:0007669"/>
    <property type="project" value="UniProtKB-SubCell"/>
</dbReference>
<feature type="domain" description="HAMP" evidence="16">
    <location>
        <begin position="459"/>
        <end position="504"/>
    </location>
</feature>
<evidence type="ECO:0000256" key="1">
    <source>
        <dbReference type="ARBA" id="ARBA00000085"/>
    </source>
</evidence>
<feature type="transmembrane region" description="Helical" evidence="12">
    <location>
        <begin position="360"/>
        <end position="384"/>
    </location>
</feature>
<dbReference type="CDD" id="cd06225">
    <property type="entry name" value="HAMP"/>
    <property type="match status" value="1"/>
</dbReference>
<name>A0A501PH84_9PROT</name>
<dbReference type="InterPro" id="IPR029020">
    <property type="entry name" value="Ammonium/urea_transptr"/>
</dbReference>
<keyword evidence="14" id="KW-0732">Signal</keyword>
<evidence type="ECO:0000256" key="14">
    <source>
        <dbReference type="SAM" id="SignalP"/>
    </source>
</evidence>
<dbReference type="CDD" id="cd00082">
    <property type="entry name" value="HisKA"/>
    <property type="match status" value="1"/>
</dbReference>
<keyword evidence="10 12" id="KW-0472">Membrane</keyword>
<dbReference type="SUPFAM" id="SSF55874">
    <property type="entry name" value="ATPase domain of HSP90 chaperone/DNA topoisomerase II/histidine kinase"/>
    <property type="match status" value="1"/>
</dbReference>
<dbReference type="GO" id="GO:0000155">
    <property type="term" value="F:phosphorelay sensor kinase activity"/>
    <property type="evidence" value="ECO:0007669"/>
    <property type="project" value="InterPro"/>
</dbReference>
<dbReference type="AlphaFoldDB" id="A0A501PH84"/>
<feature type="chain" id="PRO_5021361246" description="Ammonium transporter" evidence="14">
    <location>
        <begin position="40"/>
        <end position="757"/>
    </location>
</feature>
<gene>
    <name evidence="17" type="primary">amt</name>
    <name evidence="17" type="ORF">FIV46_10040</name>
</gene>
<feature type="transmembrane region" description="Helical" evidence="12">
    <location>
        <begin position="276"/>
        <end position="297"/>
    </location>
</feature>
<evidence type="ECO:0000256" key="12">
    <source>
        <dbReference type="RuleBase" id="RU362002"/>
    </source>
</evidence>
<comment type="catalytic activity">
    <reaction evidence="1">
        <text>ATP + protein L-histidine = ADP + protein N-phospho-L-histidine.</text>
        <dbReference type="EC" id="2.7.13.3"/>
    </reaction>
</comment>
<keyword evidence="8" id="KW-0418">Kinase</keyword>
<reference evidence="18" key="1">
    <citation type="submission" date="2019-06" db="EMBL/GenBank/DDBJ databases">
        <title>The complete genome of Emcibacter congregatus ZYLT.</title>
        <authorList>
            <person name="Zhao Z."/>
        </authorList>
    </citation>
    <scope>NUCLEOTIDE SEQUENCE [LARGE SCALE GENOMIC DNA]</scope>
    <source>
        <strain evidence="18">MCCC 1A06723</strain>
    </source>
</reference>
<dbReference type="Proteomes" id="UP000319148">
    <property type="component" value="Unassembled WGS sequence"/>
</dbReference>
<organism evidence="17 18">
    <name type="scientific">Emcibacter nanhaiensis</name>
    <dbReference type="NCBI Taxonomy" id="1505037"/>
    <lineage>
        <taxon>Bacteria</taxon>
        <taxon>Pseudomonadati</taxon>
        <taxon>Pseudomonadota</taxon>
        <taxon>Alphaproteobacteria</taxon>
        <taxon>Emcibacterales</taxon>
        <taxon>Emcibacteraceae</taxon>
        <taxon>Emcibacter</taxon>
    </lineage>
</organism>
<evidence type="ECO:0000256" key="2">
    <source>
        <dbReference type="ARBA" id="ARBA00004141"/>
    </source>
</evidence>
<evidence type="ECO:0000256" key="13">
    <source>
        <dbReference type="SAM" id="Coils"/>
    </source>
</evidence>
<evidence type="ECO:0000259" key="16">
    <source>
        <dbReference type="PROSITE" id="PS50885"/>
    </source>
</evidence>
<dbReference type="PROSITE" id="PS50109">
    <property type="entry name" value="HIS_KIN"/>
    <property type="match status" value="1"/>
</dbReference>
<feature type="transmembrane region" description="Helical" evidence="12">
    <location>
        <begin position="94"/>
        <end position="118"/>
    </location>
</feature>
<dbReference type="SMART" id="SM00387">
    <property type="entry name" value="HATPase_c"/>
    <property type="match status" value="1"/>
</dbReference>
<comment type="caution">
    <text evidence="12">Lacks conserved residue(s) required for the propagation of feature annotation.</text>
</comment>
<feature type="transmembrane region" description="Helical" evidence="12">
    <location>
        <begin position="247"/>
        <end position="264"/>
    </location>
</feature>
<dbReference type="GO" id="GO:0008519">
    <property type="term" value="F:ammonium channel activity"/>
    <property type="evidence" value="ECO:0007669"/>
    <property type="project" value="InterPro"/>
</dbReference>
<comment type="caution">
    <text evidence="17">The sequence shown here is derived from an EMBL/GenBank/DDBJ whole genome shotgun (WGS) entry which is preliminary data.</text>
</comment>
<feature type="transmembrane region" description="Helical" evidence="12">
    <location>
        <begin position="205"/>
        <end position="226"/>
    </location>
</feature>
<keyword evidence="13" id="KW-0175">Coiled coil</keyword>
<keyword evidence="5" id="KW-0597">Phosphoprotein</keyword>
<dbReference type="InterPro" id="IPR024041">
    <property type="entry name" value="NH4_transpt_AmtB-like_dom"/>
</dbReference>
<comment type="subcellular location">
    <subcellularLocation>
        <location evidence="12">Cell membrane</location>
        <topology evidence="12">Multi-pass membrane protein</topology>
    </subcellularLocation>
    <subcellularLocation>
        <location evidence="2">Membrane</location>
        <topology evidence="2">Multi-pass membrane protein</topology>
    </subcellularLocation>
</comment>
<feature type="transmembrane region" description="Helical" evidence="12">
    <location>
        <begin position="164"/>
        <end position="185"/>
    </location>
</feature>
<dbReference type="GO" id="GO:0097272">
    <property type="term" value="P:ammonium homeostasis"/>
    <property type="evidence" value="ECO:0007669"/>
    <property type="project" value="TreeGrafter"/>
</dbReference>
<evidence type="ECO:0000313" key="18">
    <source>
        <dbReference type="Proteomes" id="UP000319148"/>
    </source>
</evidence>
<dbReference type="PANTHER" id="PTHR11730">
    <property type="entry name" value="AMMONIUM TRANSPORTER"/>
    <property type="match status" value="1"/>
</dbReference>
<dbReference type="InterPro" id="IPR005467">
    <property type="entry name" value="His_kinase_dom"/>
</dbReference>
<dbReference type="InterPro" id="IPR004358">
    <property type="entry name" value="Sig_transdc_His_kin-like_C"/>
</dbReference>
<feature type="transmembrane region" description="Helical" evidence="12">
    <location>
        <begin position="55"/>
        <end position="73"/>
    </location>
</feature>
<keyword evidence="11 12" id="KW-0924">Ammonia transport</keyword>
<dbReference type="InterPro" id="IPR003661">
    <property type="entry name" value="HisK_dim/P_dom"/>
</dbReference>
<dbReference type="Gene3D" id="1.10.3430.10">
    <property type="entry name" value="Ammonium transporter AmtB like domains"/>
    <property type="match status" value="1"/>
</dbReference>
<comment type="similarity">
    <text evidence="3 12">Belongs to the ammonia transporter channel (TC 1.A.11.2) family.</text>
</comment>
<dbReference type="InterPro" id="IPR036890">
    <property type="entry name" value="HATPase_C_sf"/>
</dbReference>
<dbReference type="Pfam" id="PF02518">
    <property type="entry name" value="HATPase_c"/>
    <property type="match status" value="1"/>
</dbReference>
<dbReference type="EMBL" id="VFIY01000010">
    <property type="protein sequence ID" value="TPD59820.1"/>
    <property type="molecule type" value="Genomic_DNA"/>
</dbReference>
<evidence type="ECO:0000256" key="4">
    <source>
        <dbReference type="ARBA" id="ARBA00022448"/>
    </source>
</evidence>
<feature type="transmembrane region" description="Helical" evidence="12">
    <location>
        <begin position="138"/>
        <end position="157"/>
    </location>
</feature>
<feature type="transmembrane region" description="Helical" evidence="12">
    <location>
        <begin position="396"/>
        <end position="418"/>
    </location>
</feature>
<sequence length="757" mass="81884">MQGFEGHPAQENMMTNVFRRLIYLFLSFSAMLFPAAALAEPAQRFALQSDLDHVWTMTAAGLVFMMQAGFLLLESGMVRAKNSINVAQKNITDFILSTLVFGAVGFMIMFGSSVGGLFGFELDLLMFDRVSDWTFTFFVFQVVFCGTAVTVLSGAVAERMKMDVFMMMAVFIGAFVYPVYGHWAWGNLLDPANEPLLGAMGFIDFAGSSVVHSIGGWAALAAVILVGPRIGKFDAEGNPQRIHGHNAILSTLGAMIIWVGWIGFNGGSTTAGTSAFAHIIMNTVVAGAIGGLVQMVLGRYIEGIYRPFRTINGVLAGLVGITAGCDAVSTWGALAIGASSSLVCFYGAKMLVYRFKLDDVVGAISVHAFAGAWGTVMVGVFAMPDKLAAADRFEQIGVQSLGVVLCFVWAFGTSYVFLRVLKMVLSSHQNPNGLRVPPAHELEGLNASEHGATLGTGVLQRAMCELADGNADLTRRVQIEPGDEAGELGEIFNRVMDTIEENERKMRSLEKEKEANQAKTAFIAKMSHELRTPLNAIIGFSDILRGKAAQTVKPETVHEYAEDINSSGRHLLEIINDILDLSKIEAGKYVLHLEEVWVDEIAEQALRLIREAANDKNLTVSCQIDRNFPSLRLDERLMKQIMTNLLSNAIKFTPEGGKVSVIHKVLPTGGVRIVVADTGIGMAEKDIAKALEPFGQVESYLTRQHQGTGLGLPLVNAFVELQGGTLLIESEPGTGTEISIIFPQSLVFDETLSADTA</sequence>
<dbReference type="Pfam" id="PF00512">
    <property type="entry name" value="HisKA"/>
    <property type="match status" value="1"/>
</dbReference>
<evidence type="ECO:0000256" key="8">
    <source>
        <dbReference type="ARBA" id="ARBA00022777"/>
    </source>
</evidence>
<dbReference type="SMART" id="SM00388">
    <property type="entry name" value="HisKA"/>
    <property type="match status" value="1"/>
</dbReference>
<dbReference type="InterPro" id="IPR003594">
    <property type="entry name" value="HATPase_dom"/>
</dbReference>
<dbReference type="NCBIfam" id="TIGR00836">
    <property type="entry name" value="amt"/>
    <property type="match status" value="1"/>
</dbReference>